<dbReference type="Proteomes" id="UP000236319">
    <property type="component" value="Unassembled WGS sequence"/>
</dbReference>
<dbReference type="OrthoDB" id="385798at2759"/>
<organism evidence="2 3">
    <name type="scientific">Babesia ovata</name>
    <dbReference type="NCBI Taxonomy" id="189622"/>
    <lineage>
        <taxon>Eukaryota</taxon>
        <taxon>Sar</taxon>
        <taxon>Alveolata</taxon>
        <taxon>Apicomplexa</taxon>
        <taxon>Aconoidasida</taxon>
        <taxon>Piroplasmida</taxon>
        <taxon>Babesiidae</taxon>
        <taxon>Babesia</taxon>
    </lineage>
</organism>
<evidence type="ECO:0000256" key="1">
    <source>
        <dbReference type="SAM" id="MobiDB-lite"/>
    </source>
</evidence>
<accession>A0A2H6KCW5</accession>
<feature type="region of interest" description="Disordered" evidence="1">
    <location>
        <begin position="364"/>
        <end position="409"/>
    </location>
</feature>
<feature type="compositionally biased region" description="Basic residues" evidence="1">
    <location>
        <begin position="382"/>
        <end position="395"/>
    </location>
</feature>
<dbReference type="EMBL" id="BDSA01000002">
    <property type="protein sequence ID" value="GBE60827.1"/>
    <property type="molecule type" value="Genomic_DNA"/>
</dbReference>
<comment type="caution">
    <text evidence="2">The sequence shown here is derived from an EMBL/GenBank/DDBJ whole genome shotgun (WGS) entry which is preliminary data.</text>
</comment>
<dbReference type="GeneID" id="39874597"/>
<sequence>MEDLHVEAACDISRPLDDTLLAIPALHGGDLVDEKTLHISDIKGGECIDGNTVPFKPTETELMSLASIETQPPPIYNPFGSIYANADFSYDPDKQFSGLGSFYNGCYGMDVSWPSNVNQSLDGMESLQTQVSLDSQSSVYSAPGGVTTKLEPEALPIGSTFTEMGNQDAFQQQPPSVTPVLPAKVVAENPIILVDKVERSLIVQWYENGVKREQRISYKKYGNAKAQQRAENLITKLLSGSTFEQLYPEKGPPVLTIFENVGRFNVTLTRDRSVREWRVEWTNNTGASMRARWSCKKVGNEEAKRRAETFANSLIQGTFNPRLLHKATGTRVSRNDMKFSAVVNEPGYDPNNLPFAVDYMEKLNRKDPAPRKKRVVTNPAAGRKRATGTTTRRRKADAEINPPTDPAAIHHANMPLNVSLPGLYPVSQHAPENDSARNHSYDGMNATGEALAAQNWLTWSTAAQKHSFSSTSEWDLRELQNDLNSYGKPYDYSQPNSLGYGDWMSSSMTKYGSPSIDAPMSMCELADDAPTDSQNANGPFVACYPYFPATQSICYSDPMSSQDQLGVSGSFFDTDFLSESQRTNPMMMSYNSIQWMDPDLPNTDIGSAQLMTSTNSISDGSIPIMSAPEKPKRGRKKKKSPDSDIAPTYGSGADVSRMGMATAWQAFNGFPMTTLAMSGSGSPSDFTASEMFGSDGGCIRIGMGNSTNKDNDSSNHGKDAAGVQEMPGFYAVPSMGSNGGMQSSHGMGSMGNLYY</sequence>
<dbReference type="VEuPathDB" id="PiroplasmaDB:BOVATA_023200"/>
<feature type="region of interest" description="Disordered" evidence="1">
    <location>
        <begin position="616"/>
        <end position="652"/>
    </location>
</feature>
<dbReference type="AlphaFoldDB" id="A0A2H6KCW5"/>
<name>A0A2H6KCW5_9APIC</name>
<keyword evidence="3" id="KW-1185">Reference proteome</keyword>
<gene>
    <name evidence="2" type="ORF">BOVATA_023200</name>
</gene>
<evidence type="ECO:0000313" key="2">
    <source>
        <dbReference type="EMBL" id="GBE60827.1"/>
    </source>
</evidence>
<reference evidence="2 3" key="1">
    <citation type="journal article" date="2017" name="BMC Genomics">
        <title>Whole-genome assembly of Babesia ovata and comparative genomics between closely related pathogens.</title>
        <authorList>
            <person name="Yamagishi J."/>
            <person name="Asada M."/>
            <person name="Hakimi H."/>
            <person name="Tanaka T.Q."/>
            <person name="Sugimoto C."/>
            <person name="Kawazu S."/>
        </authorList>
    </citation>
    <scope>NUCLEOTIDE SEQUENCE [LARGE SCALE GENOMIC DNA]</scope>
    <source>
        <strain evidence="2 3">Miyake</strain>
    </source>
</reference>
<dbReference type="RefSeq" id="XP_028867070.1">
    <property type="nucleotide sequence ID" value="XM_029011237.1"/>
</dbReference>
<evidence type="ECO:0000313" key="3">
    <source>
        <dbReference type="Proteomes" id="UP000236319"/>
    </source>
</evidence>
<protein>
    <submittedName>
        <fullName evidence="2">Transcription factor with AP2 domain-containing protein</fullName>
    </submittedName>
</protein>
<proteinExistence type="predicted"/>